<protein>
    <recommendedName>
        <fullName evidence="7">Tail length tape measure protein</fullName>
    </recommendedName>
</protein>
<dbReference type="EMBL" id="JAWXYC010000001">
    <property type="protein sequence ID" value="MDX5949744.1"/>
    <property type="molecule type" value="Genomic_DNA"/>
</dbReference>
<gene>
    <name evidence="4" type="ORF">D3868_27895</name>
    <name evidence="3" type="ORF">SIM66_00780</name>
</gene>
<evidence type="ECO:0000256" key="1">
    <source>
        <dbReference type="SAM" id="Coils"/>
    </source>
</evidence>
<feature type="coiled-coil region" evidence="1">
    <location>
        <begin position="1071"/>
        <end position="1098"/>
    </location>
</feature>
<name>A0A4D8QUH9_AZOBR</name>
<keyword evidence="6" id="KW-1185">Reference proteome</keyword>
<evidence type="ECO:0000313" key="3">
    <source>
        <dbReference type="EMBL" id="MDX5949744.1"/>
    </source>
</evidence>
<feature type="compositionally biased region" description="Basic and acidic residues" evidence="2">
    <location>
        <begin position="477"/>
        <end position="489"/>
    </location>
</feature>
<feature type="coiled-coil region" evidence="1">
    <location>
        <begin position="1428"/>
        <end position="1455"/>
    </location>
</feature>
<proteinExistence type="predicted"/>
<reference evidence="3 6" key="2">
    <citation type="submission" date="2023-11" db="EMBL/GenBank/DDBJ databases">
        <title>MicrobeMod: A computational toolkit for identifying prokaryotic methylation and restriction-modification with nanopore sequencing.</title>
        <authorList>
            <person name="Crits-Christoph A."/>
            <person name="Kang S.C."/>
            <person name="Lee H."/>
            <person name="Ostrov N."/>
        </authorList>
    </citation>
    <scope>NUCLEOTIDE SEQUENCE [LARGE SCALE GENOMIC DNA]</scope>
    <source>
        <strain evidence="3 6">ATCC 29145</strain>
    </source>
</reference>
<sequence length="1462" mass="154367">MTDQIASLTAKYDDQVSAGAKAAADALTKVGNAAEYSEQRVTRAAKSGEQLTRQYDEQERLATKLDAVTAKYARDLESLEKSELDAAEKARLRTNIMAQQEAAIQKTTAAHERYVAGLRAANASANDNFSRGMVTASAAQAAAMDKSTASARRFNAVVQQSGYQISDAANQIATGTNAWTVFGMQAGQLLGTLGPMGAALGAVVNVGGVVAGMMSKNAEQATLFNNVLEVFEGRAKETGKSLDTLADKYNNLGFELRELTKLSLEADIDKQTKKFAKDFASAWDTIRFTAINGSAEVTAALRQLGQDKDLAGFLGKLQTLNRDAAIKLLQDGDIQNLLKMNEGIRYSVAELANMNRSATDAQKALLGYADAAKEAAKSAAELATAQARAGASMFIQERDLDAKIKALKGGEAAMKAYSEEQVRAQARSKAYDDAIHSGLSTLDATAEANRIAAKAVQVHRMELENAEKQKAANAASRKAESQAERDAKAYQKVSEELDRGIAEQQRLAGVVGQSVAAQREANTETKIAEALSKAHTTASTAEGKAIAGKVREQEKWRAATADASVLDSSKRQLAYAEKELSLMGQAEPIRARAMQSFQIQQEAAEKLKSTTPEIVAEWVRLQEQIADTEAIKSFQLEVQATAKEMSRDITEALLDRESKWSDLGKTIGKRIALGLIEANFVLPITTAVVGAVPGLFGIASPANQNVANPGGVAGAASTLGTASNALSAGQSLYNAATGTNTLGTMANSFATSGMGYSMGLSSNAVAPGTGIAAGYVDTIGATQITNGMTLTGSGQAVTSTLGTIGAAAPYGILGGLAGSYIGSKTNSHLAGGLSGAALGVGSMAAGTAAMGAMGMGAAASAAGVSGMAGATAALSAIPVYGWIAAAVLAAVTAIAGTQKKEYFGAATWSKFDPGAGTELGTDTASKHMDAGPVVDRKYAINSGMRTAMQASGLGFAGDGMWLGVDYDQDKQRWRTNLAGWDNGITVSSSQDPAKAIVDTLKWLANNATEDRDLRPADKLGDIPLLVGDKNVITALRNTKNTTIEEVGKDMEAARTWTDVQKTTAAGYNYFNDAVQQMLHSAQQAAKQMEESYVDLLDRVSANGLEERGKAQEMLRQSMEASLGIDDTTTALRNLLTPTEQVRVQFTALQPTLTALGYTAEQQAGIFDKLAAKAKKSVSDTYDAQMRDVRGQGFLDELWGVRQWWNTNALPVLDSGRNPNDLYEAKAKSIIEGLSDSQIDDVVSYFKDLDPVMASLAESLRGTTKAAIEAQKAVQANADSLTAWLNGQKLGDASSLSPWEKMQEAQRQFTDAISAARKSGDISGATRAADTLLSASKPALVMGTEGYSQREAWITSTLKNLGHELGLPGFRTGGSFDVGGWGGVDSTLVRFMATPGERVTVTRPGQQAQYQTVVVRDNEDVVRALSQMVGVLSDKLDNVTAELSSLKAEKRKDTNLELMRKAS</sequence>
<dbReference type="EMBL" id="CP032342">
    <property type="protein sequence ID" value="QCO12834.1"/>
    <property type="molecule type" value="Genomic_DNA"/>
</dbReference>
<keyword evidence="1" id="KW-0175">Coiled coil</keyword>
<geneLocation type="plasmid" evidence="4 5">
    <name>p3</name>
</geneLocation>
<dbReference type="Proteomes" id="UP000298774">
    <property type="component" value="Plasmid p3"/>
</dbReference>
<dbReference type="GeneID" id="56447854"/>
<accession>A0A4D8QUH9</accession>
<evidence type="ECO:0008006" key="7">
    <source>
        <dbReference type="Google" id="ProtNLM"/>
    </source>
</evidence>
<reference evidence="4 5" key="1">
    <citation type="submission" date="2018-09" db="EMBL/GenBank/DDBJ databases">
        <title>Whole genome based analysis of evolution and adaptive divergence in Indian and Brazilian strains of Azospirillum brasilense.</title>
        <authorList>
            <person name="Singh C."/>
            <person name="Tripathi A.K."/>
        </authorList>
    </citation>
    <scope>NUCLEOTIDE SEQUENCE [LARGE SCALE GENOMIC DNA]</scope>
    <source>
        <strain evidence="4 5">MTCC4038</strain>
        <plasmid evidence="4 5">p3</plasmid>
    </source>
</reference>
<feature type="region of interest" description="Disordered" evidence="2">
    <location>
        <begin position="467"/>
        <end position="489"/>
    </location>
</feature>
<evidence type="ECO:0000256" key="2">
    <source>
        <dbReference type="SAM" id="MobiDB-lite"/>
    </source>
</evidence>
<organism evidence="4 5">
    <name type="scientific">Azospirillum brasilense</name>
    <dbReference type="NCBI Taxonomy" id="192"/>
    <lineage>
        <taxon>Bacteria</taxon>
        <taxon>Pseudomonadati</taxon>
        <taxon>Pseudomonadota</taxon>
        <taxon>Alphaproteobacteria</taxon>
        <taxon>Rhodospirillales</taxon>
        <taxon>Azospirillaceae</taxon>
        <taxon>Azospirillum</taxon>
    </lineage>
</organism>
<dbReference type="RefSeq" id="WP_015989352.1">
    <property type="nucleotide sequence ID" value="NZ_CP032342.1"/>
</dbReference>
<evidence type="ECO:0000313" key="5">
    <source>
        <dbReference type="Proteomes" id="UP000298774"/>
    </source>
</evidence>
<evidence type="ECO:0000313" key="4">
    <source>
        <dbReference type="EMBL" id="QCO12834.1"/>
    </source>
</evidence>
<evidence type="ECO:0000313" key="6">
    <source>
        <dbReference type="Proteomes" id="UP001277471"/>
    </source>
</evidence>
<keyword evidence="4" id="KW-0614">Plasmid</keyword>
<dbReference type="Proteomes" id="UP001277471">
    <property type="component" value="Unassembled WGS sequence"/>
</dbReference>